<dbReference type="PROSITE" id="PS50931">
    <property type="entry name" value="HTH_LYSR"/>
    <property type="match status" value="1"/>
</dbReference>
<dbReference type="PANTHER" id="PTHR30126:SF91">
    <property type="entry name" value="LYSR FAMILY TRANSCRIPTIONAL REGULATOR"/>
    <property type="match status" value="1"/>
</dbReference>
<protein>
    <submittedName>
        <fullName evidence="6">LysR family transcriptional regulator</fullName>
    </submittedName>
</protein>
<dbReference type="EMBL" id="AP019799">
    <property type="protein sequence ID" value="BBL91366.1"/>
    <property type="molecule type" value="Genomic_DNA"/>
</dbReference>
<feature type="domain" description="HTH lysR-type" evidence="5">
    <location>
        <begin position="1"/>
        <end position="59"/>
    </location>
</feature>
<dbReference type="Gene3D" id="3.40.190.290">
    <property type="match status" value="1"/>
</dbReference>
<keyword evidence="3" id="KW-0238">DNA-binding</keyword>
<sequence>MHSLDQIYAFASVYENHSYSAAGRKLNKDRTTVRELVKSYEDVLGFELFSIAGRKANPTERAHQLYPQAKLMLRQNQKLLEFSTAMYMEPKTLLKLGYDIDFPVDFIAELERRCLKSFPKVSVQWIETHRDVALKLVSDRELDIAILPGKGGISPKYPTIFKHLGYISYGLYVGAKSKLAEKISFSIEDVQLEVQYLSRNNMNSDGMIRAFSSHTRVVSSHTLMVKMLKNEGWSLLPESVGEYYAQKKILKKMPTPLLANDIKVPFTLFHAIGDEQEATTKALVDWCSELATLYFQ</sequence>
<dbReference type="InterPro" id="IPR036388">
    <property type="entry name" value="WH-like_DNA-bd_sf"/>
</dbReference>
<evidence type="ECO:0000313" key="7">
    <source>
        <dbReference type="Proteomes" id="UP000315115"/>
    </source>
</evidence>
<organism evidence="6 7">
    <name type="scientific">Vibrio rotiferianus</name>
    <dbReference type="NCBI Taxonomy" id="190895"/>
    <lineage>
        <taxon>Bacteria</taxon>
        <taxon>Pseudomonadati</taxon>
        <taxon>Pseudomonadota</taxon>
        <taxon>Gammaproteobacteria</taxon>
        <taxon>Vibrionales</taxon>
        <taxon>Vibrionaceae</taxon>
        <taxon>Vibrio</taxon>
    </lineage>
</organism>
<evidence type="ECO:0000256" key="3">
    <source>
        <dbReference type="ARBA" id="ARBA00023125"/>
    </source>
</evidence>
<dbReference type="GO" id="GO:0000976">
    <property type="term" value="F:transcription cis-regulatory region binding"/>
    <property type="evidence" value="ECO:0007669"/>
    <property type="project" value="TreeGrafter"/>
</dbReference>
<accession>A0A510IFY5</accession>
<dbReference type="InterPro" id="IPR036390">
    <property type="entry name" value="WH_DNA-bd_sf"/>
</dbReference>
<reference evidence="7" key="1">
    <citation type="submission" date="2019-07" db="EMBL/GenBank/DDBJ databases">
        <title>Complete Genome Sequences of Vibrion rotiferianus strain AM7.</title>
        <authorList>
            <person name="Miyazaki K."/>
            <person name="Wiseschart A."/>
            <person name="Pootanakit K."/>
            <person name="Ishimori K."/>
            <person name="Kitahara K."/>
        </authorList>
    </citation>
    <scope>NUCLEOTIDE SEQUENCE [LARGE SCALE GENOMIC DNA]</scope>
    <source>
        <strain evidence="7">AM7</strain>
    </source>
</reference>
<proteinExistence type="inferred from homology"/>
<dbReference type="RefSeq" id="WP_143693872.1">
    <property type="nucleotide sequence ID" value="NZ_AP019799.1"/>
</dbReference>
<keyword evidence="4" id="KW-0804">Transcription</keyword>
<dbReference type="Proteomes" id="UP000315115">
    <property type="component" value="Chromosome 2"/>
</dbReference>
<dbReference type="PANTHER" id="PTHR30126">
    <property type="entry name" value="HTH-TYPE TRANSCRIPTIONAL REGULATOR"/>
    <property type="match status" value="1"/>
</dbReference>
<evidence type="ECO:0000256" key="1">
    <source>
        <dbReference type="ARBA" id="ARBA00009437"/>
    </source>
</evidence>
<gene>
    <name evidence="6" type="ORF">VroAM7_40190</name>
</gene>
<evidence type="ECO:0000313" key="6">
    <source>
        <dbReference type="EMBL" id="BBL91366.1"/>
    </source>
</evidence>
<dbReference type="Pfam" id="PF00126">
    <property type="entry name" value="HTH_1"/>
    <property type="match status" value="1"/>
</dbReference>
<keyword evidence="2" id="KW-0805">Transcription regulation</keyword>
<dbReference type="AlphaFoldDB" id="A0A510IFY5"/>
<evidence type="ECO:0000259" key="5">
    <source>
        <dbReference type="PROSITE" id="PS50931"/>
    </source>
</evidence>
<comment type="similarity">
    <text evidence="1">Belongs to the LysR transcriptional regulatory family.</text>
</comment>
<evidence type="ECO:0000256" key="4">
    <source>
        <dbReference type="ARBA" id="ARBA00023163"/>
    </source>
</evidence>
<name>A0A510IFY5_9VIBR</name>
<evidence type="ECO:0000256" key="2">
    <source>
        <dbReference type="ARBA" id="ARBA00023015"/>
    </source>
</evidence>
<dbReference type="Pfam" id="PF03466">
    <property type="entry name" value="LysR_substrate"/>
    <property type="match status" value="1"/>
</dbReference>
<dbReference type="GO" id="GO:0003700">
    <property type="term" value="F:DNA-binding transcription factor activity"/>
    <property type="evidence" value="ECO:0007669"/>
    <property type="project" value="InterPro"/>
</dbReference>
<dbReference type="Gene3D" id="1.10.10.10">
    <property type="entry name" value="Winged helix-like DNA-binding domain superfamily/Winged helix DNA-binding domain"/>
    <property type="match status" value="1"/>
</dbReference>
<dbReference type="SUPFAM" id="SSF46785">
    <property type="entry name" value="Winged helix' DNA-binding domain"/>
    <property type="match status" value="1"/>
</dbReference>
<dbReference type="InterPro" id="IPR000847">
    <property type="entry name" value="LysR_HTH_N"/>
</dbReference>
<dbReference type="InterPro" id="IPR005119">
    <property type="entry name" value="LysR_subst-bd"/>
</dbReference>
<dbReference type="SUPFAM" id="SSF53850">
    <property type="entry name" value="Periplasmic binding protein-like II"/>
    <property type="match status" value="1"/>
</dbReference>